<dbReference type="EMBL" id="WPCU01000004">
    <property type="protein sequence ID" value="MVA75555.1"/>
    <property type="molecule type" value="Genomic_DNA"/>
</dbReference>
<dbReference type="AlphaFoldDB" id="A0A6A9UUY7"/>
<dbReference type="RefSeq" id="WP_156608683.1">
    <property type="nucleotide sequence ID" value="NZ_WPCU01000004.1"/>
</dbReference>
<dbReference type="PANTHER" id="PTHR43176">
    <property type="entry name" value="3-HYDROXYISOBUTYRYL-COA HYDROLASE-RELATED"/>
    <property type="match status" value="1"/>
</dbReference>
<dbReference type="CDD" id="cd06558">
    <property type="entry name" value="crotonase-like"/>
    <property type="match status" value="1"/>
</dbReference>
<comment type="caution">
    <text evidence="5">The sequence shown here is derived from an EMBL/GenBank/DDBJ whole genome shotgun (WGS) entry which is preliminary data.</text>
</comment>
<dbReference type="GO" id="GO:0003860">
    <property type="term" value="F:3-hydroxyisobutyryl-CoA hydrolase activity"/>
    <property type="evidence" value="ECO:0007669"/>
    <property type="project" value="UniProtKB-EC"/>
</dbReference>
<evidence type="ECO:0000256" key="2">
    <source>
        <dbReference type="ARBA" id="ARBA00011915"/>
    </source>
</evidence>
<evidence type="ECO:0000256" key="3">
    <source>
        <dbReference type="ARBA" id="ARBA00022801"/>
    </source>
</evidence>
<reference evidence="5 6" key="1">
    <citation type="submission" date="2019-12" db="EMBL/GenBank/DDBJ databases">
        <title>Auraticoccus cholistani sp. nov., an actinomycete isolated from soil of Cholistan desert.</title>
        <authorList>
            <person name="Cheema M.T."/>
        </authorList>
    </citation>
    <scope>NUCLEOTIDE SEQUENCE [LARGE SCALE GENOMIC DNA]</scope>
    <source>
        <strain evidence="5 6">F435</strain>
    </source>
</reference>
<organism evidence="5 6">
    <name type="scientific">Auraticoccus cholistanensis</name>
    <dbReference type="NCBI Taxonomy" id="2656650"/>
    <lineage>
        <taxon>Bacteria</taxon>
        <taxon>Bacillati</taxon>
        <taxon>Actinomycetota</taxon>
        <taxon>Actinomycetes</taxon>
        <taxon>Propionibacteriales</taxon>
        <taxon>Propionibacteriaceae</taxon>
        <taxon>Auraticoccus</taxon>
    </lineage>
</organism>
<feature type="domain" description="Enoyl-CoA hydratase/isomerase" evidence="4">
    <location>
        <begin position="22"/>
        <end position="339"/>
    </location>
</feature>
<keyword evidence="6" id="KW-1185">Reference proteome</keyword>
<dbReference type="EC" id="3.1.2.4" evidence="2"/>
<dbReference type="SUPFAM" id="SSF52096">
    <property type="entry name" value="ClpP/crotonase"/>
    <property type="match status" value="1"/>
</dbReference>
<keyword evidence="5" id="KW-0413">Isomerase</keyword>
<name>A0A6A9UUY7_9ACTN</name>
<dbReference type="InterPro" id="IPR045004">
    <property type="entry name" value="ECH_dom"/>
</dbReference>
<proteinExistence type="predicted"/>
<comment type="catalytic activity">
    <reaction evidence="1">
        <text>3-hydroxy-2-methylpropanoyl-CoA + H2O = 3-hydroxy-2-methylpropanoate + CoA + H(+)</text>
        <dbReference type="Rhea" id="RHEA:20888"/>
        <dbReference type="ChEBI" id="CHEBI:11805"/>
        <dbReference type="ChEBI" id="CHEBI:15377"/>
        <dbReference type="ChEBI" id="CHEBI:15378"/>
        <dbReference type="ChEBI" id="CHEBI:57287"/>
        <dbReference type="ChEBI" id="CHEBI:57340"/>
        <dbReference type="EC" id="3.1.2.4"/>
    </reaction>
</comment>
<dbReference type="Proteomes" id="UP000435304">
    <property type="component" value="Unassembled WGS sequence"/>
</dbReference>
<evidence type="ECO:0000313" key="5">
    <source>
        <dbReference type="EMBL" id="MVA75555.1"/>
    </source>
</evidence>
<dbReference type="GO" id="GO:0006574">
    <property type="term" value="P:L-valine catabolic process"/>
    <property type="evidence" value="ECO:0007669"/>
    <property type="project" value="TreeGrafter"/>
</dbReference>
<accession>A0A6A9UUY7</accession>
<evidence type="ECO:0000259" key="4">
    <source>
        <dbReference type="Pfam" id="PF16113"/>
    </source>
</evidence>
<sequence length="340" mass="35548">MDEGLSPTSTPDVLSGTRGRLGRIRLNRPRAINALTTDMVRAVRSELARFADAGVDAVWLDGAGERGLCAGGDVRAVRESVLAGGDEATTFFEAEYAMDAAVATSPVPVVAWMDGVVMGGGVGVSVHAGLRLVTERTRLAMPETLIGFFPDVGALWWLARCPGRTGTRLALTGATVGGADAVALGLADRLVASDRAAELVERAAAGERLTDVGLGAAEVSSPVLAEASVLDPLLAGDDAAAILRRLGVGEHPLAAATARELAARSPWAVSVTLAALRRAERMSTLAEVLDQDRRLAPRMAAHPDFAEGVRAQLVDRDRTPRWTHAGLDDVDPAEVEALFP</sequence>
<dbReference type="PANTHER" id="PTHR43176:SF3">
    <property type="entry name" value="3-HYDROXYISOBUTYRYL-COA HYDROLASE, MITOCHONDRIAL"/>
    <property type="match status" value="1"/>
</dbReference>
<dbReference type="GO" id="GO:0016853">
    <property type="term" value="F:isomerase activity"/>
    <property type="evidence" value="ECO:0007669"/>
    <property type="project" value="UniProtKB-KW"/>
</dbReference>
<dbReference type="InterPro" id="IPR029045">
    <property type="entry name" value="ClpP/crotonase-like_dom_sf"/>
</dbReference>
<dbReference type="NCBIfam" id="NF004127">
    <property type="entry name" value="PRK05617.1"/>
    <property type="match status" value="1"/>
</dbReference>
<keyword evidence="3" id="KW-0378">Hydrolase</keyword>
<dbReference type="GO" id="GO:0005829">
    <property type="term" value="C:cytosol"/>
    <property type="evidence" value="ECO:0007669"/>
    <property type="project" value="TreeGrafter"/>
</dbReference>
<gene>
    <name evidence="5" type="ORF">GC722_05865</name>
</gene>
<dbReference type="Pfam" id="PF16113">
    <property type="entry name" value="ECH_2"/>
    <property type="match status" value="1"/>
</dbReference>
<dbReference type="Gene3D" id="3.90.226.10">
    <property type="entry name" value="2-enoyl-CoA Hydratase, Chain A, domain 1"/>
    <property type="match status" value="1"/>
</dbReference>
<protein>
    <recommendedName>
        <fullName evidence="2">3-hydroxyisobutyryl-CoA hydrolase</fullName>
        <ecNumber evidence="2">3.1.2.4</ecNumber>
    </recommendedName>
</protein>
<evidence type="ECO:0000313" key="6">
    <source>
        <dbReference type="Proteomes" id="UP000435304"/>
    </source>
</evidence>
<evidence type="ECO:0000256" key="1">
    <source>
        <dbReference type="ARBA" id="ARBA00001709"/>
    </source>
</evidence>
<dbReference type="InterPro" id="IPR032259">
    <property type="entry name" value="HIBYL-CoA-H"/>
</dbReference>